<evidence type="ECO:0000313" key="3">
    <source>
        <dbReference type="Proteomes" id="UP000095447"/>
    </source>
</evidence>
<sequence>MSVERYVIYNGKSEYPDAGTYDVHIGIQGSDKETVIKNVSVKKSSAMPTINNSGTKSLSVGRREVCARIKTGKSTRYVVSGDFQQYNSQRAGISIYTERNGILDWNGYFGYVQNEKACSLKPNTVYYLVFNLYDTWAEKDSVSFTLKPQSTSISKCAARMKDSTYTYTGKAITPSVDVLVDSASGTYLFKDIDYTLTYKNNINVGTATVIIKGKGTYSGSLKLNFKIQLRKPVLKSVKKSGSTDVKLTWKKTTGTTGYEIYRTSGNSWKKIASVNSTSYTDKKLEKGALYKYKIRAYKNVNGKKQYSEYSPQKSVKR</sequence>
<feature type="domain" description="Fibronectin type-III" evidence="1">
    <location>
        <begin position="231"/>
        <end position="317"/>
    </location>
</feature>
<dbReference type="Proteomes" id="UP000095447">
    <property type="component" value="Unassembled WGS sequence"/>
</dbReference>
<name>A0A174C9S9_9FIRM</name>
<dbReference type="InterPro" id="IPR003961">
    <property type="entry name" value="FN3_dom"/>
</dbReference>
<dbReference type="Pfam" id="PF00041">
    <property type="entry name" value="fn3"/>
    <property type="match status" value="1"/>
</dbReference>
<gene>
    <name evidence="2" type="ORF">ERS852395_02055</name>
</gene>
<dbReference type="EMBL" id="CYZA01000010">
    <property type="protein sequence ID" value="CUO09019.1"/>
    <property type="molecule type" value="Genomic_DNA"/>
</dbReference>
<evidence type="ECO:0000259" key="1">
    <source>
        <dbReference type="PROSITE" id="PS50853"/>
    </source>
</evidence>
<dbReference type="SUPFAM" id="SSF49265">
    <property type="entry name" value="Fibronectin type III"/>
    <property type="match status" value="1"/>
</dbReference>
<reference evidence="2 3" key="1">
    <citation type="submission" date="2015-09" db="EMBL/GenBank/DDBJ databases">
        <authorList>
            <consortium name="Pathogen Informatics"/>
        </authorList>
    </citation>
    <scope>NUCLEOTIDE SEQUENCE [LARGE SCALE GENOMIC DNA]</scope>
    <source>
        <strain evidence="2 3">2789STDY5608838</strain>
    </source>
</reference>
<dbReference type="InterPro" id="IPR036116">
    <property type="entry name" value="FN3_sf"/>
</dbReference>
<dbReference type="SMART" id="SM00060">
    <property type="entry name" value="FN3"/>
    <property type="match status" value="1"/>
</dbReference>
<dbReference type="RefSeq" id="WP_055053560.1">
    <property type="nucleotide sequence ID" value="NZ_CYZA01000010.1"/>
</dbReference>
<dbReference type="AlphaFoldDB" id="A0A174C9S9"/>
<dbReference type="Gene3D" id="2.60.40.10">
    <property type="entry name" value="Immunoglobulins"/>
    <property type="match status" value="1"/>
</dbReference>
<protein>
    <submittedName>
        <fullName evidence="2">Fibronectin type III domain</fullName>
    </submittedName>
</protein>
<organism evidence="2 3">
    <name type="scientific">Blautia obeum</name>
    <dbReference type="NCBI Taxonomy" id="40520"/>
    <lineage>
        <taxon>Bacteria</taxon>
        <taxon>Bacillati</taxon>
        <taxon>Bacillota</taxon>
        <taxon>Clostridia</taxon>
        <taxon>Lachnospirales</taxon>
        <taxon>Lachnospiraceae</taxon>
        <taxon>Blautia</taxon>
    </lineage>
</organism>
<evidence type="ECO:0000313" key="2">
    <source>
        <dbReference type="EMBL" id="CUO09019.1"/>
    </source>
</evidence>
<proteinExistence type="predicted"/>
<dbReference type="InterPro" id="IPR013783">
    <property type="entry name" value="Ig-like_fold"/>
</dbReference>
<accession>A0A174C9S9</accession>
<dbReference type="PROSITE" id="PS50853">
    <property type="entry name" value="FN3"/>
    <property type="match status" value="1"/>
</dbReference>